<organism evidence="1 2">
    <name type="scientific">Absicoccus porci</name>
    <dbReference type="NCBI Taxonomy" id="2486576"/>
    <lineage>
        <taxon>Bacteria</taxon>
        <taxon>Bacillati</taxon>
        <taxon>Bacillota</taxon>
        <taxon>Erysipelotrichia</taxon>
        <taxon>Erysipelotrichales</taxon>
        <taxon>Erysipelotrichaceae</taxon>
        <taxon>Absicoccus</taxon>
    </lineage>
</organism>
<keyword evidence="2" id="KW-1185">Reference proteome</keyword>
<dbReference type="GO" id="GO:0016791">
    <property type="term" value="F:phosphatase activity"/>
    <property type="evidence" value="ECO:0007669"/>
    <property type="project" value="TreeGrafter"/>
</dbReference>
<dbReference type="InterPro" id="IPR036412">
    <property type="entry name" value="HAD-like_sf"/>
</dbReference>
<accession>A0A3N0I2U6</accession>
<dbReference type="InterPro" id="IPR006379">
    <property type="entry name" value="HAD-SF_hydro_IIB"/>
</dbReference>
<reference evidence="1 2" key="1">
    <citation type="submission" date="2018-11" db="EMBL/GenBank/DDBJ databases">
        <title>Clostridium sp. nov., a member of the family Erysipelotrichaceae isolated from pig faeces.</title>
        <authorList>
            <person name="Chang Y.-H."/>
        </authorList>
    </citation>
    <scope>NUCLEOTIDE SEQUENCE [LARGE SCALE GENOMIC DNA]</scope>
    <source>
        <strain evidence="1 2">YH-panp20</strain>
    </source>
</reference>
<dbReference type="PANTHER" id="PTHR10000:SF8">
    <property type="entry name" value="HAD SUPERFAMILY HYDROLASE-LIKE, TYPE 3"/>
    <property type="match status" value="1"/>
</dbReference>
<dbReference type="Gene3D" id="3.40.50.1000">
    <property type="entry name" value="HAD superfamily/HAD-like"/>
    <property type="match status" value="1"/>
</dbReference>
<dbReference type="Pfam" id="PF08282">
    <property type="entry name" value="Hydrolase_3"/>
    <property type="match status" value="1"/>
</dbReference>
<sequence length="247" mass="27635">MKPACFFDVDGTLYAHPFHEVSQETIGALHALKDHEYFLALNTSRSKEELAHVPSSLMNIGFDAYILDGGASIYDRSMHLRSATPIDDQIVSSIATYCEKQQICWRYSSVSGSYWGNSYITSYMKEAYWQLYFLRMDVKPWNGETVFNIMMESNDRSLASDCTITLFPGCMEIRAKQTDKWTGIQQLSSLSPILCFGDGDNDVCMLEKADIGIAMANASLACKQVADVICGSVHESGIATFVKEYLK</sequence>
<dbReference type="Gene3D" id="3.30.1240.10">
    <property type="match status" value="1"/>
</dbReference>
<evidence type="ECO:0000313" key="2">
    <source>
        <dbReference type="Proteomes" id="UP000276568"/>
    </source>
</evidence>
<dbReference type="OrthoDB" id="9810101at2"/>
<dbReference type="Proteomes" id="UP000276568">
    <property type="component" value="Unassembled WGS sequence"/>
</dbReference>
<dbReference type="InterPro" id="IPR023214">
    <property type="entry name" value="HAD_sf"/>
</dbReference>
<dbReference type="GO" id="GO:0000287">
    <property type="term" value="F:magnesium ion binding"/>
    <property type="evidence" value="ECO:0007669"/>
    <property type="project" value="TreeGrafter"/>
</dbReference>
<proteinExistence type="predicted"/>
<dbReference type="EMBL" id="RJQC01000001">
    <property type="protein sequence ID" value="RNM31323.1"/>
    <property type="molecule type" value="Genomic_DNA"/>
</dbReference>
<name>A0A3N0I2U6_9FIRM</name>
<dbReference type="RefSeq" id="WP_128519483.1">
    <property type="nucleotide sequence ID" value="NZ_JALFCT010000044.1"/>
</dbReference>
<evidence type="ECO:0000313" key="1">
    <source>
        <dbReference type="EMBL" id="RNM31323.1"/>
    </source>
</evidence>
<dbReference type="NCBIfam" id="TIGR01484">
    <property type="entry name" value="HAD-SF-IIB"/>
    <property type="match status" value="1"/>
</dbReference>
<dbReference type="SUPFAM" id="SSF56784">
    <property type="entry name" value="HAD-like"/>
    <property type="match status" value="1"/>
</dbReference>
<protein>
    <submittedName>
        <fullName evidence="1">HAD family phosphatase</fullName>
    </submittedName>
</protein>
<comment type="caution">
    <text evidence="1">The sequence shown here is derived from an EMBL/GenBank/DDBJ whole genome shotgun (WGS) entry which is preliminary data.</text>
</comment>
<dbReference type="PANTHER" id="PTHR10000">
    <property type="entry name" value="PHOSPHOSERINE PHOSPHATASE"/>
    <property type="match status" value="1"/>
</dbReference>
<gene>
    <name evidence="1" type="ORF">EDX97_01835</name>
</gene>
<dbReference type="AlphaFoldDB" id="A0A3N0I2U6"/>
<dbReference type="PROSITE" id="PS01229">
    <property type="entry name" value="COF_2"/>
    <property type="match status" value="1"/>
</dbReference>
<dbReference type="GO" id="GO:0005829">
    <property type="term" value="C:cytosol"/>
    <property type="evidence" value="ECO:0007669"/>
    <property type="project" value="TreeGrafter"/>
</dbReference>